<reference evidence="2 3" key="1">
    <citation type="submission" date="2019-06" db="EMBL/GenBank/DDBJ databases">
        <authorList>
            <person name="Broberg M."/>
        </authorList>
    </citation>
    <scope>NUCLEOTIDE SEQUENCE [LARGE SCALE GENOMIC DNA]</scope>
</reference>
<feature type="compositionally biased region" description="Polar residues" evidence="1">
    <location>
        <begin position="8"/>
        <end position="22"/>
    </location>
</feature>
<keyword evidence="3" id="KW-1185">Reference proteome</keyword>
<accession>A0ABY6U2K4</accession>
<proteinExistence type="predicted"/>
<dbReference type="EMBL" id="CABFNS010000731">
    <property type="protein sequence ID" value="VUC25235.1"/>
    <property type="molecule type" value="Genomic_DNA"/>
</dbReference>
<evidence type="ECO:0000256" key="1">
    <source>
        <dbReference type="SAM" id="MobiDB-lite"/>
    </source>
</evidence>
<feature type="region of interest" description="Disordered" evidence="1">
    <location>
        <begin position="1"/>
        <end position="22"/>
    </location>
</feature>
<dbReference type="Proteomes" id="UP000766486">
    <property type="component" value="Unassembled WGS sequence"/>
</dbReference>
<comment type="caution">
    <text evidence="2">The sequence shown here is derived from an EMBL/GenBank/DDBJ whole genome shotgun (WGS) entry which is preliminary data.</text>
</comment>
<gene>
    <name evidence="2" type="ORF">CLO192961_LOCUS158715</name>
</gene>
<evidence type="ECO:0000313" key="2">
    <source>
        <dbReference type="EMBL" id="VUC25235.1"/>
    </source>
</evidence>
<protein>
    <submittedName>
        <fullName evidence="2">Uncharacterized protein</fullName>
    </submittedName>
</protein>
<sequence>MPEERRNSASPPTRQISRRSLTSCHVTKSNPLAVVVPKVALSAVVGSTTASSISLIPRMHYLTFGIFRWAMRK</sequence>
<organism evidence="2 3">
    <name type="scientific">Bionectria ochroleuca</name>
    <name type="common">Gliocladium roseum</name>
    <dbReference type="NCBI Taxonomy" id="29856"/>
    <lineage>
        <taxon>Eukaryota</taxon>
        <taxon>Fungi</taxon>
        <taxon>Dikarya</taxon>
        <taxon>Ascomycota</taxon>
        <taxon>Pezizomycotina</taxon>
        <taxon>Sordariomycetes</taxon>
        <taxon>Hypocreomycetidae</taxon>
        <taxon>Hypocreales</taxon>
        <taxon>Bionectriaceae</taxon>
        <taxon>Clonostachys</taxon>
    </lineage>
</organism>
<evidence type="ECO:0000313" key="3">
    <source>
        <dbReference type="Proteomes" id="UP000766486"/>
    </source>
</evidence>
<name>A0ABY6U2K4_BIOOC</name>